<reference evidence="1 2" key="1">
    <citation type="journal article" date="2016" name="Nat. Commun.">
        <title>Thousands of microbial genomes shed light on interconnected biogeochemical processes in an aquifer system.</title>
        <authorList>
            <person name="Anantharaman K."/>
            <person name="Brown C.T."/>
            <person name="Hug L.A."/>
            <person name="Sharon I."/>
            <person name="Castelle C.J."/>
            <person name="Probst A.J."/>
            <person name="Thomas B.C."/>
            <person name="Singh A."/>
            <person name="Wilkins M.J."/>
            <person name="Karaoz U."/>
            <person name="Brodie E.L."/>
            <person name="Williams K.H."/>
            <person name="Hubbard S.S."/>
            <person name="Banfield J.F."/>
        </authorList>
    </citation>
    <scope>NUCLEOTIDE SEQUENCE [LARGE SCALE GENOMIC DNA]</scope>
</reference>
<dbReference type="AlphaFoldDB" id="A0A1G2BSW8"/>
<evidence type="ECO:0000313" key="2">
    <source>
        <dbReference type="Proteomes" id="UP000178109"/>
    </source>
</evidence>
<dbReference type="Proteomes" id="UP000178109">
    <property type="component" value="Unassembled WGS sequence"/>
</dbReference>
<organism evidence="1 2">
    <name type="scientific">Candidatus Komeilibacteria bacterium RIFCSPLOWO2_02_FULL_48_11</name>
    <dbReference type="NCBI Taxonomy" id="1798553"/>
    <lineage>
        <taxon>Bacteria</taxon>
        <taxon>Candidatus Komeiliibacteriota</taxon>
    </lineage>
</organism>
<dbReference type="Pfam" id="PF18924">
    <property type="entry name" value="DUF5674"/>
    <property type="match status" value="1"/>
</dbReference>
<accession>A0A1G2BSW8</accession>
<dbReference type="EMBL" id="MHKO01000032">
    <property type="protein sequence ID" value="OGY91986.1"/>
    <property type="molecule type" value="Genomic_DNA"/>
</dbReference>
<name>A0A1G2BSW8_9BACT</name>
<gene>
    <name evidence="1" type="ORF">A3H70_01170</name>
</gene>
<evidence type="ECO:0000313" key="1">
    <source>
        <dbReference type="EMBL" id="OGY91986.1"/>
    </source>
</evidence>
<proteinExistence type="predicted"/>
<sequence>MQIIKDKISQAEIKELARQTFGDMVKVVVDVERSLMAAGGEMHADCEQVLLDNGSSQGNLWGANIYPDSTGDDFIEYKSLINIRPKIGNRSMNIEDESTRFKVKSVITSFIG</sequence>
<dbReference type="InterPro" id="IPR043731">
    <property type="entry name" value="DUF5674"/>
</dbReference>
<dbReference type="STRING" id="1798553.A3H70_01170"/>
<protein>
    <submittedName>
        <fullName evidence="1">Uncharacterized protein</fullName>
    </submittedName>
</protein>
<comment type="caution">
    <text evidence="1">The sequence shown here is derived from an EMBL/GenBank/DDBJ whole genome shotgun (WGS) entry which is preliminary data.</text>
</comment>